<protein>
    <submittedName>
        <fullName evidence="1">Uncharacterized protein</fullName>
    </submittedName>
</protein>
<reference evidence="1" key="1">
    <citation type="journal article" date="2022" name="bioRxiv">
        <title>Population genetic analysis of Ophidiomyces ophidiicola, the causative agent of snake fungal disease, indicates recent introductions to the USA.</title>
        <authorList>
            <person name="Ladner J.T."/>
            <person name="Palmer J.M."/>
            <person name="Ettinger C.L."/>
            <person name="Stajich J.E."/>
            <person name="Farrell T.M."/>
            <person name="Glorioso B.M."/>
            <person name="Lawson B."/>
            <person name="Price S.J."/>
            <person name="Stengle A.G."/>
            <person name="Grear D.A."/>
            <person name="Lorch J.M."/>
        </authorList>
    </citation>
    <scope>NUCLEOTIDE SEQUENCE</scope>
    <source>
        <strain evidence="1">NWHC 24266-5</strain>
    </source>
</reference>
<dbReference type="EMBL" id="JALBCA010000068">
    <property type="protein sequence ID" value="KAI2384748.1"/>
    <property type="molecule type" value="Genomic_DNA"/>
</dbReference>
<name>A0ACB8UTJ9_9EURO</name>
<gene>
    <name evidence="1" type="ORF">LOY88_004493</name>
</gene>
<sequence length="494" mass="55739">MSDPVRPNLQQCKTVYQQGICIWSSLSLQASEITTLPNLRAQLEDIVRYHPHFPRDLQLKSRNSRVVGAGISTWEASQDCNIPAFEEHLEIAVSAGTTTPIDWSHDRAILLLAWAYIFSARWADLLPGSNKIRYTGSLADSRDCGINANDVIVVDIGNAQEDAVRVSHAASTDLPASYTNALRFLYDYCAYHDIMDQNHIALSAALFLPITSDYGKDIFLQRPKLGISTNNMQRNTPESNSSRAGSWLENNHTLDKLITLSSHNRGLFSLLGSTFYDPTIPCNLVDTWVQSIFAVLRTVPDGSILVRIMMSRVPHIFPLWLGATVMGLHEEILKTARYGHIPVDRHAATWCHTLQSFMQQPVSKYSSNSRYILRSDECRLLHLTRTQYPTSFPISPWIPFGSTAIEDSDLDVRLHTSCGSTHGLRLKSWRWKCIGETEVVQDCNSTTPLSIAQIGNPKLNIDVNYEFLDMDRESFGKCNADYFHLVTRRWVPPR</sequence>
<evidence type="ECO:0000313" key="1">
    <source>
        <dbReference type="EMBL" id="KAI2384748.1"/>
    </source>
</evidence>
<comment type="caution">
    <text evidence="1">The sequence shown here is derived from an EMBL/GenBank/DDBJ whole genome shotgun (WGS) entry which is preliminary data.</text>
</comment>
<proteinExistence type="predicted"/>
<accession>A0ACB8UTJ9</accession>
<organism evidence="1">
    <name type="scientific">Ophidiomyces ophidiicola</name>
    <dbReference type="NCBI Taxonomy" id="1387563"/>
    <lineage>
        <taxon>Eukaryota</taxon>
        <taxon>Fungi</taxon>
        <taxon>Dikarya</taxon>
        <taxon>Ascomycota</taxon>
        <taxon>Pezizomycotina</taxon>
        <taxon>Eurotiomycetes</taxon>
        <taxon>Eurotiomycetidae</taxon>
        <taxon>Onygenales</taxon>
        <taxon>Onygenaceae</taxon>
        <taxon>Ophidiomyces</taxon>
    </lineage>
</organism>